<evidence type="ECO:0000313" key="2">
    <source>
        <dbReference type="Proteomes" id="UP000193160"/>
    </source>
</evidence>
<dbReference type="EMBL" id="NCUT01000029">
    <property type="protein sequence ID" value="ORO71094.1"/>
    <property type="molecule type" value="Genomic_DNA"/>
</dbReference>
<evidence type="ECO:0008006" key="3">
    <source>
        <dbReference type="Google" id="ProtNLM"/>
    </source>
</evidence>
<dbReference type="RefSeq" id="WP_084849813.1">
    <property type="nucleotide sequence ID" value="NZ_NCUI01000024.1"/>
</dbReference>
<accession>A0A1X1ID30</accession>
<proteinExistence type="predicted"/>
<reference evidence="1 2" key="1">
    <citation type="journal article" date="2016" name="Eur. J. Clin. Microbiol. Infect. Dis.">
        <title>Whole genome sequencing as a tool for phylogenetic analysis of clinical strains of Mitis group streptococci.</title>
        <authorList>
            <person name="Rasmussen L.H."/>
            <person name="Dargis R."/>
            <person name="Hojholt K."/>
            <person name="Christensen J.J."/>
            <person name="Skovgaard O."/>
            <person name="Justesen U.S."/>
            <person name="Rosenvinge F.S."/>
            <person name="Moser C."/>
            <person name="Lukjancenko O."/>
            <person name="Rasmussen S."/>
            <person name="Nielsen X.C."/>
        </authorList>
    </citation>
    <scope>NUCLEOTIDE SEQUENCE [LARGE SCALE GENOMIC DNA]</scope>
    <source>
        <strain evidence="1 2">B_007274_11</strain>
    </source>
</reference>
<comment type="caution">
    <text evidence="1">The sequence shown here is derived from an EMBL/GenBank/DDBJ whole genome shotgun (WGS) entry which is preliminary data.</text>
</comment>
<protein>
    <recommendedName>
        <fullName evidence="3">DUF3173 domain-containing protein</fullName>
    </recommendedName>
</protein>
<dbReference type="InterPro" id="IPR021512">
    <property type="entry name" value="DUF3173"/>
</dbReference>
<sequence>MKTVNHRDIMKLGFSKTASKEIIKQAKKIAINQFDESLNSSNNMVKLSKSPFDNKRFDLAPSFIVEELLGFQFTK</sequence>
<dbReference type="AlphaFoldDB" id="A0A1X1ID30"/>
<evidence type="ECO:0000313" key="1">
    <source>
        <dbReference type="EMBL" id="ORO71094.1"/>
    </source>
</evidence>
<gene>
    <name evidence="1" type="ORF">B7712_07780</name>
</gene>
<name>A0A1X1ID30_STROR</name>
<organism evidence="1 2">
    <name type="scientific">Streptococcus oralis subsp. oralis</name>
    <dbReference type="NCBI Taxonomy" id="1891914"/>
    <lineage>
        <taxon>Bacteria</taxon>
        <taxon>Bacillati</taxon>
        <taxon>Bacillota</taxon>
        <taxon>Bacilli</taxon>
        <taxon>Lactobacillales</taxon>
        <taxon>Streptococcaceae</taxon>
        <taxon>Streptococcus</taxon>
    </lineage>
</organism>
<dbReference type="Proteomes" id="UP000193160">
    <property type="component" value="Unassembled WGS sequence"/>
</dbReference>
<dbReference type="Pfam" id="PF11372">
    <property type="entry name" value="DUF3173"/>
    <property type="match status" value="1"/>
</dbReference>
<keyword evidence="2" id="KW-1185">Reference proteome</keyword>